<evidence type="ECO:0000256" key="3">
    <source>
        <dbReference type="ARBA" id="ARBA00022795"/>
    </source>
</evidence>
<dbReference type="Pfam" id="PF02120">
    <property type="entry name" value="Flg_hook"/>
    <property type="match status" value="1"/>
</dbReference>
<evidence type="ECO:0000256" key="4">
    <source>
        <dbReference type="SAM" id="MobiDB-lite"/>
    </source>
</evidence>
<evidence type="ECO:0000256" key="1">
    <source>
        <dbReference type="ARBA" id="ARBA00003944"/>
    </source>
</evidence>
<comment type="similarity">
    <text evidence="2">Belongs to the FliK family.</text>
</comment>
<feature type="region of interest" description="Disordered" evidence="4">
    <location>
        <begin position="330"/>
        <end position="352"/>
    </location>
</feature>
<dbReference type="AlphaFoldDB" id="A0A0F4NKS7"/>
<feature type="compositionally biased region" description="Acidic residues" evidence="4">
    <location>
        <begin position="61"/>
        <end position="71"/>
    </location>
</feature>
<accession>A0A0F4NKS7</accession>
<dbReference type="PATRIC" id="fig|579748.3.peg.1445"/>
<organism evidence="6 7">
    <name type="scientific">Vibrio galatheae</name>
    <dbReference type="NCBI Taxonomy" id="579748"/>
    <lineage>
        <taxon>Bacteria</taxon>
        <taxon>Pseudomonadati</taxon>
        <taxon>Pseudomonadota</taxon>
        <taxon>Gammaproteobacteria</taxon>
        <taxon>Vibrionales</taxon>
        <taxon>Vibrionaceae</taxon>
        <taxon>Vibrio</taxon>
    </lineage>
</organism>
<keyword evidence="7" id="KW-1185">Reference proteome</keyword>
<proteinExistence type="inferred from homology"/>
<keyword evidence="3" id="KW-1005">Bacterial flagellum biogenesis</keyword>
<feature type="compositionally biased region" description="Low complexity" evidence="4">
    <location>
        <begin position="330"/>
        <end position="340"/>
    </location>
</feature>
<dbReference type="CDD" id="cd17470">
    <property type="entry name" value="T3SS_Flik_C"/>
    <property type="match status" value="1"/>
</dbReference>
<dbReference type="Proteomes" id="UP000033673">
    <property type="component" value="Unassembled WGS sequence"/>
</dbReference>
<evidence type="ECO:0000256" key="2">
    <source>
        <dbReference type="ARBA" id="ARBA00009149"/>
    </source>
</evidence>
<feature type="region of interest" description="Disordered" evidence="4">
    <location>
        <begin position="1"/>
        <end position="128"/>
    </location>
</feature>
<dbReference type="InterPro" id="IPR021136">
    <property type="entry name" value="Flagellar_hook_control-like_C"/>
</dbReference>
<dbReference type="RefSeq" id="WP_045955009.1">
    <property type="nucleotide sequence ID" value="NZ_JXXV01000013.1"/>
</dbReference>
<feature type="compositionally biased region" description="Basic and acidic residues" evidence="4">
    <location>
        <begin position="46"/>
        <end position="59"/>
    </location>
</feature>
<feature type="region of interest" description="Disordered" evidence="4">
    <location>
        <begin position="590"/>
        <end position="630"/>
    </location>
</feature>
<evidence type="ECO:0000313" key="7">
    <source>
        <dbReference type="Proteomes" id="UP000033673"/>
    </source>
</evidence>
<gene>
    <name evidence="6" type="ORF">TW81_07050</name>
</gene>
<feature type="compositionally biased region" description="Polar residues" evidence="4">
    <location>
        <begin position="1"/>
        <end position="18"/>
    </location>
</feature>
<dbReference type="GO" id="GO:0009424">
    <property type="term" value="C:bacterial-type flagellum hook"/>
    <property type="evidence" value="ECO:0007669"/>
    <property type="project" value="InterPro"/>
</dbReference>
<feature type="compositionally biased region" description="Polar residues" evidence="4">
    <location>
        <begin position="82"/>
        <end position="95"/>
    </location>
</feature>
<reference evidence="6 7" key="1">
    <citation type="journal article" date="2015" name="BMC Genomics">
        <title>Genome mining reveals unlocked bioactive potential of marine Gram-negative bacteria.</title>
        <authorList>
            <person name="Machado H."/>
            <person name="Sonnenschein E.C."/>
            <person name="Melchiorsen J."/>
            <person name="Gram L."/>
        </authorList>
    </citation>
    <scope>NUCLEOTIDE SEQUENCE [LARGE SCALE GENOMIC DNA]</scope>
    <source>
        <strain evidence="6 7">S2757</strain>
    </source>
</reference>
<keyword evidence="6" id="KW-0282">Flagellum</keyword>
<feature type="region of interest" description="Disordered" evidence="4">
    <location>
        <begin position="147"/>
        <end position="216"/>
    </location>
</feature>
<evidence type="ECO:0000259" key="5">
    <source>
        <dbReference type="Pfam" id="PF02120"/>
    </source>
</evidence>
<dbReference type="GO" id="GO:0044780">
    <property type="term" value="P:bacterial-type flagellum assembly"/>
    <property type="evidence" value="ECO:0007669"/>
    <property type="project" value="InterPro"/>
</dbReference>
<dbReference type="PANTHER" id="PTHR37533:SF2">
    <property type="entry name" value="FLAGELLAR HOOK-LENGTH CONTROL PROTEIN"/>
    <property type="match status" value="1"/>
</dbReference>
<feature type="compositionally biased region" description="Low complexity" evidence="4">
    <location>
        <begin position="19"/>
        <end position="36"/>
    </location>
</feature>
<dbReference type="Gene3D" id="3.30.750.140">
    <property type="match status" value="1"/>
</dbReference>
<dbReference type="STRING" id="579748.TW81_07050"/>
<dbReference type="PRINTS" id="PR01007">
    <property type="entry name" value="FLGHOOKFLIK"/>
</dbReference>
<name>A0A0F4NKS7_9VIBR</name>
<feature type="compositionally biased region" description="Low complexity" evidence="4">
    <location>
        <begin position="476"/>
        <end position="494"/>
    </location>
</feature>
<dbReference type="InterPro" id="IPR001635">
    <property type="entry name" value="Flag_hook_Flik"/>
</dbReference>
<dbReference type="EMBL" id="JXXV01000013">
    <property type="protein sequence ID" value="KJY83785.1"/>
    <property type="molecule type" value="Genomic_DNA"/>
</dbReference>
<keyword evidence="6" id="KW-0969">Cilium</keyword>
<dbReference type="OrthoDB" id="1792985at2"/>
<keyword evidence="6" id="KW-0966">Cell projection</keyword>
<comment type="caution">
    <text evidence="6">The sequence shown here is derived from an EMBL/GenBank/DDBJ whole genome shotgun (WGS) entry which is preliminary data.</text>
</comment>
<dbReference type="InterPro" id="IPR052563">
    <property type="entry name" value="FliK"/>
</dbReference>
<feature type="domain" description="Flagellar hook-length control protein-like C-terminal" evidence="5">
    <location>
        <begin position="521"/>
        <end position="604"/>
    </location>
</feature>
<feature type="region of interest" description="Disordered" evidence="4">
    <location>
        <begin position="463"/>
        <end position="494"/>
    </location>
</feature>
<evidence type="ECO:0000313" key="6">
    <source>
        <dbReference type="EMBL" id="KJY83785.1"/>
    </source>
</evidence>
<protein>
    <submittedName>
        <fullName evidence="6">Flagellar hook-length control protein FliK</fullName>
    </submittedName>
</protein>
<dbReference type="PANTHER" id="PTHR37533">
    <property type="entry name" value="FLAGELLAR HOOK-LENGTH CONTROL PROTEIN"/>
    <property type="match status" value="1"/>
</dbReference>
<feature type="compositionally biased region" description="Polar residues" evidence="4">
    <location>
        <begin position="463"/>
        <end position="474"/>
    </location>
</feature>
<sequence length="651" mass="68085">MNINLSSVSDSPKVTKITSEGGEVSSESPESGGFFSKLAALIKGESSPETKVEEAKVSVEPEGEDVSVEGDTEVKSSKASETENQSTDELLSTSTGDDESVKATKSTAESDVANIAKSASDTDDQQSAEKIVADNDEVLQRLDHANKVLQPKDGKPLPQDNKVQAVDASDQDLVVTQKGGVKSEQQHHQSAKVLESTADDGEKPSGQKVVVSSAEGEEVVIPASAKRFVDQQSIKHSEVQPAQEKLSNPARLVAAKQHKGSDSHNDMLEEPIQVQSAPTSVESELPQAVHEEVVEVGAAAVVAAGGVLGASAVTTASATEALDSAAEPVSVSSQTLSSDSVEGEAELDANSPQVTVSAAAIPWTTQLEGQAKDEVAIKADTSAKAQHTPIAQSVHQAVVNQQSSAQLVQSAGQQAIMPTMPTDLAAAQMQQAVVAPNAAVAQEQALMKAVMGAKAAGTLGQVGSNKESAQQGSETGSGFAQQLAQASGQQGPGALAQVRAEQAAQAPLQLSRELASDQVAERVQMMMSKNLKNIDIRLDPPELGRMQIRMHMNGDAATVHFTVANQQARDVIEQSMPRLREMLAQQGVQLGDSSVQQQAAGQQQRRYADSGQGNNGQGNSSQGFSGEENLEPDINLDLNVATKRDGISYYA</sequence>
<dbReference type="InterPro" id="IPR038610">
    <property type="entry name" value="FliK-like_C_sf"/>
</dbReference>
<feature type="compositionally biased region" description="Basic and acidic residues" evidence="4">
    <location>
        <begin position="72"/>
        <end position="81"/>
    </location>
</feature>
<comment type="function">
    <text evidence="1">Controls the length of the flagellar hook.</text>
</comment>